<evidence type="ECO:0000256" key="12">
    <source>
        <dbReference type="SAM" id="Phobius"/>
    </source>
</evidence>
<feature type="compositionally biased region" description="Basic and acidic residues" evidence="11">
    <location>
        <begin position="52"/>
        <end position="65"/>
    </location>
</feature>
<evidence type="ECO:0000256" key="7">
    <source>
        <dbReference type="ARBA" id="ARBA00023136"/>
    </source>
</evidence>
<evidence type="ECO:0000256" key="2">
    <source>
        <dbReference type="ARBA" id="ARBA00022475"/>
    </source>
</evidence>
<keyword evidence="10" id="KW-0393">Immunoglobulin domain</keyword>
<keyword evidence="4" id="KW-0732">Signal</keyword>
<keyword evidence="9" id="KW-0325">Glycoprotein</keyword>
<evidence type="ECO:0000256" key="5">
    <source>
        <dbReference type="ARBA" id="ARBA00022737"/>
    </source>
</evidence>
<evidence type="ECO:0000256" key="3">
    <source>
        <dbReference type="ARBA" id="ARBA00022692"/>
    </source>
</evidence>
<reference evidence="13 14" key="1">
    <citation type="journal article" date="2020" name="Mol. Biol. Evol.">
        <title>Interspecific Gene Flow and the Evolution of Specialization in Black and White Rhinoceros.</title>
        <authorList>
            <person name="Moodley Y."/>
            <person name="Westbury M.V."/>
            <person name="Russo I.M."/>
            <person name="Gopalakrishnan S."/>
            <person name="Rakotoarivelo A."/>
            <person name="Olsen R.A."/>
            <person name="Prost S."/>
            <person name="Tunstall T."/>
            <person name="Ryder O.A."/>
            <person name="Dalen L."/>
            <person name="Bruford M.W."/>
        </authorList>
    </citation>
    <scope>NUCLEOTIDE SEQUENCE [LARGE SCALE GENOMIC DNA]</scope>
    <source>
        <strain evidence="13">SBR-YM</strain>
        <tissue evidence="13">Skin</tissue>
    </source>
</reference>
<evidence type="ECO:0000256" key="4">
    <source>
        <dbReference type="ARBA" id="ARBA00022729"/>
    </source>
</evidence>
<dbReference type="InterPro" id="IPR050412">
    <property type="entry name" value="Ig-like_Receptors_ImmuneReg"/>
</dbReference>
<evidence type="ECO:0000313" key="13">
    <source>
        <dbReference type="EMBL" id="KAF5916991.1"/>
    </source>
</evidence>
<evidence type="ECO:0000256" key="9">
    <source>
        <dbReference type="ARBA" id="ARBA00023180"/>
    </source>
</evidence>
<protein>
    <submittedName>
        <fullName evidence="13">Uncharacterized protein</fullName>
    </submittedName>
</protein>
<keyword evidence="6 12" id="KW-1133">Transmembrane helix</keyword>
<evidence type="ECO:0000256" key="8">
    <source>
        <dbReference type="ARBA" id="ARBA00023157"/>
    </source>
</evidence>
<dbReference type="Pfam" id="PF13895">
    <property type="entry name" value="Ig_2"/>
    <property type="match status" value="1"/>
</dbReference>
<feature type="compositionally biased region" description="Low complexity" evidence="11">
    <location>
        <begin position="68"/>
        <end position="81"/>
    </location>
</feature>
<dbReference type="AlphaFoldDB" id="A0A7J7EMX9"/>
<accession>A0A7J7EMX9</accession>
<keyword evidence="5" id="KW-0677">Repeat</keyword>
<dbReference type="GO" id="GO:0032396">
    <property type="term" value="F:inhibitory MHC class I receptor activity"/>
    <property type="evidence" value="ECO:0007669"/>
    <property type="project" value="TreeGrafter"/>
</dbReference>
<dbReference type="Proteomes" id="UP000551758">
    <property type="component" value="Unassembled WGS sequence"/>
</dbReference>
<dbReference type="PANTHER" id="PTHR11738">
    <property type="entry name" value="MHC CLASS I NK CELL RECEPTOR"/>
    <property type="match status" value="1"/>
</dbReference>
<comment type="subcellular location">
    <subcellularLocation>
        <location evidence="1">Cell membrane</location>
        <topology evidence="1">Single-pass membrane protein</topology>
    </subcellularLocation>
</comment>
<dbReference type="PANTHER" id="PTHR11738:SF179">
    <property type="entry name" value="LEUKOCYTE IMMUNOGLOBULIN-LIKE RECEPTOR SUBFAMILY A MEMBER 5"/>
    <property type="match status" value="1"/>
</dbReference>
<keyword evidence="3 12" id="KW-0812">Transmembrane</keyword>
<feature type="transmembrane region" description="Helical" evidence="12">
    <location>
        <begin position="389"/>
        <end position="407"/>
    </location>
</feature>
<organism evidence="13 14">
    <name type="scientific">Diceros bicornis minor</name>
    <name type="common">South-central black rhinoceros</name>
    <dbReference type="NCBI Taxonomy" id="77932"/>
    <lineage>
        <taxon>Eukaryota</taxon>
        <taxon>Metazoa</taxon>
        <taxon>Chordata</taxon>
        <taxon>Craniata</taxon>
        <taxon>Vertebrata</taxon>
        <taxon>Euteleostomi</taxon>
        <taxon>Mammalia</taxon>
        <taxon>Eutheria</taxon>
        <taxon>Laurasiatheria</taxon>
        <taxon>Perissodactyla</taxon>
        <taxon>Rhinocerotidae</taxon>
        <taxon>Diceros</taxon>
    </lineage>
</organism>
<dbReference type="EMBL" id="JACDTQ010002604">
    <property type="protein sequence ID" value="KAF5916991.1"/>
    <property type="molecule type" value="Genomic_DNA"/>
</dbReference>
<dbReference type="SUPFAM" id="SSF48726">
    <property type="entry name" value="Immunoglobulin"/>
    <property type="match status" value="2"/>
</dbReference>
<dbReference type="InterPro" id="IPR036179">
    <property type="entry name" value="Ig-like_dom_sf"/>
</dbReference>
<proteinExistence type="predicted"/>
<dbReference type="FunFam" id="2.60.40.10:FF:000049">
    <property type="entry name" value="Leukocyte immunoglobulin-like receptor subfamily B member 1"/>
    <property type="match status" value="2"/>
</dbReference>
<dbReference type="GO" id="GO:0002764">
    <property type="term" value="P:immune response-regulating signaling pathway"/>
    <property type="evidence" value="ECO:0007669"/>
    <property type="project" value="TreeGrafter"/>
</dbReference>
<evidence type="ECO:0000256" key="10">
    <source>
        <dbReference type="ARBA" id="ARBA00023319"/>
    </source>
</evidence>
<evidence type="ECO:0000256" key="6">
    <source>
        <dbReference type="ARBA" id="ARBA00022989"/>
    </source>
</evidence>
<feature type="non-terminal residue" evidence="13">
    <location>
        <position position="421"/>
    </location>
</feature>
<feature type="region of interest" description="Disordered" evidence="11">
    <location>
        <begin position="48"/>
        <end position="94"/>
    </location>
</feature>
<comment type="caution">
    <text evidence="13">The sequence shown here is derived from an EMBL/GenBank/DDBJ whole genome shotgun (WGS) entry which is preliminary data.</text>
</comment>
<dbReference type="InterPro" id="IPR013783">
    <property type="entry name" value="Ig-like_fold"/>
</dbReference>
<dbReference type="GO" id="GO:0005886">
    <property type="term" value="C:plasma membrane"/>
    <property type="evidence" value="ECO:0007669"/>
    <property type="project" value="UniProtKB-SubCell"/>
</dbReference>
<evidence type="ECO:0000256" key="11">
    <source>
        <dbReference type="SAM" id="MobiDB-lite"/>
    </source>
</evidence>
<keyword evidence="2" id="KW-1003">Cell membrane</keyword>
<dbReference type="Gene3D" id="2.60.40.10">
    <property type="entry name" value="Immunoglobulins"/>
    <property type="match status" value="2"/>
</dbReference>
<sequence>MTSICINKGSLNLWIQQSTRLQQQESFSTEPTEHTLQGYISVHITPEGMADQSERESHPDGDIGLDHGSSQGAAVSSSAQSENNIKLQPGDPMEEALTGKDMPWVILTLKGHLCLYLLLQTSPLSAQLWPEGGDSMTPTLMALLCLGLSVGPRTPVQAGTLPKPTIWAEPGSVVPWGEPVTIWCQGTLEAQEYHLDKNGRPSPWSRQNPREPWNKANFSIPHMTDLYVGQYHCYYHSLTERSDRSDPLELVSSPGGYEGGVYSKPYLSALLSPVVTSGGNVTLQCSSQSGFDRFILIKEGEHKPSWTVDSQQLPSGHFQALFPVAPVTPRRRWMFRCYGSYGNYPHVWSHPSDPLELLVSEAADTISPSQNKSDSKNASHPQDYTVENLIRMSVAALILLLLGILLFQARHSLRRPQDAAR</sequence>
<evidence type="ECO:0000313" key="14">
    <source>
        <dbReference type="Proteomes" id="UP000551758"/>
    </source>
</evidence>
<name>A0A7J7EMX9_DICBM</name>
<gene>
    <name evidence="13" type="ORF">HPG69_013914</name>
</gene>
<keyword evidence="14" id="KW-1185">Reference proteome</keyword>
<dbReference type="GO" id="GO:0019221">
    <property type="term" value="P:cytokine-mediated signaling pathway"/>
    <property type="evidence" value="ECO:0007669"/>
    <property type="project" value="TreeGrafter"/>
</dbReference>
<keyword evidence="7 12" id="KW-0472">Membrane</keyword>
<keyword evidence="8" id="KW-1015">Disulfide bond</keyword>
<evidence type="ECO:0000256" key="1">
    <source>
        <dbReference type="ARBA" id="ARBA00004162"/>
    </source>
</evidence>